<comment type="caution">
    <text evidence="1">The sequence shown here is derived from an EMBL/GenBank/DDBJ whole genome shotgun (WGS) entry which is preliminary data.</text>
</comment>
<reference evidence="1 4" key="2">
    <citation type="submission" date="2019-04" db="EMBL/GenBank/DDBJ databases">
        <title>Draft genome sequences of Streptomyces avermitilis NBRC 14893.</title>
        <authorList>
            <person name="Komaki H."/>
            <person name="Tamura T."/>
            <person name="Hosoyama A."/>
        </authorList>
    </citation>
    <scope>NUCLEOTIDE SEQUENCE [LARGE SCALE GENOMIC DNA]</scope>
    <source>
        <strain evidence="1 4">NBRC 14893</strain>
    </source>
</reference>
<dbReference type="InterPro" id="IPR025234">
    <property type="entry name" value="YjzH-like"/>
</dbReference>
<dbReference type="AlphaFoldDB" id="A0A4D4M7N9"/>
<reference evidence="2 3" key="1">
    <citation type="submission" date="2019-04" db="EMBL/GenBank/DDBJ databases">
        <title>Draft genome sequences of Streptomyces avermitilis ATCC 31267.</title>
        <authorList>
            <person name="Komaki H."/>
            <person name="Tamura T."/>
            <person name="Hosoyama A."/>
        </authorList>
    </citation>
    <scope>NUCLEOTIDE SEQUENCE [LARGE SCALE GENOMIC DNA]</scope>
    <source>
        <strain evidence="2 3">ATCC 31267</strain>
    </source>
</reference>
<accession>A0A4D4M7N9</accession>
<dbReference type="Proteomes" id="UP000299211">
    <property type="component" value="Unassembled WGS sequence"/>
</dbReference>
<sequence length="72" mass="7936">MSTPYPTYEYKVVTFRESLIGDALDSDKLEKVLNKHAGDGWGLKAITSADVKGRIGPGAVEGLLLTFERPRR</sequence>
<evidence type="ECO:0000313" key="3">
    <source>
        <dbReference type="Proteomes" id="UP000299211"/>
    </source>
</evidence>
<evidence type="ECO:0000313" key="1">
    <source>
        <dbReference type="EMBL" id="GDY67950.1"/>
    </source>
</evidence>
<name>A0A4D4M7N9_STRAX</name>
<dbReference type="EMBL" id="BJHY01000001">
    <property type="protein sequence ID" value="GDY71719.1"/>
    <property type="molecule type" value="Genomic_DNA"/>
</dbReference>
<evidence type="ECO:0000313" key="4">
    <source>
        <dbReference type="Proteomes" id="UP000302139"/>
    </source>
</evidence>
<dbReference type="Pfam" id="PF13783">
    <property type="entry name" value="DUF4177"/>
    <property type="match status" value="1"/>
</dbReference>
<protein>
    <recommendedName>
        <fullName evidence="5">DUF4177 domain-containing protein</fullName>
    </recommendedName>
</protein>
<dbReference type="Proteomes" id="UP000302139">
    <property type="component" value="Unassembled WGS sequence"/>
</dbReference>
<gene>
    <name evidence="1" type="ORF">SAV14893_073430</name>
    <name evidence="2" type="ORF">SAV31267_012040</name>
</gene>
<evidence type="ECO:0000313" key="2">
    <source>
        <dbReference type="EMBL" id="GDY71719.1"/>
    </source>
</evidence>
<evidence type="ECO:0008006" key="5">
    <source>
        <dbReference type="Google" id="ProtNLM"/>
    </source>
</evidence>
<proteinExistence type="predicted"/>
<organism evidence="1 4">
    <name type="scientific">Streptomyces avermitilis</name>
    <dbReference type="NCBI Taxonomy" id="33903"/>
    <lineage>
        <taxon>Bacteria</taxon>
        <taxon>Bacillati</taxon>
        <taxon>Actinomycetota</taxon>
        <taxon>Actinomycetes</taxon>
        <taxon>Kitasatosporales</taxon>
        <taxon>Streptomycetaceae</taxon>
        <taxon>Streptomyces</taxon>
    </lineage>
</organism>
<dbReference type="EMBL" id="BJHX01000001">
    <property type="protein sequence ID" value="GDY67950.1"/>
    <property type="molecule type" value="Genomic_DNA"/>
</dbReference>
<dbReference type="RefSeq" id="WP_037649444.1">
    <property type="nucleotide sequence ID" value="NZ_BAABTN010000010.1"/>
</dbReference>